<sequence length="118" mass="13569">MNIDRLREIIPLNEPDYCEECHKENLRGWTNSNRLETKLLKLGKIESLKNKGYEAYKKGEENRFSSEATAALSYYPYNGSSVYQCISCKGVILIYLETGGHAARYQARWISSRVSLKP</sequence>
<dbReference type="AlphaFoldDB" id="A0A1N7MVE9"/>
<name>A0A1N7MVE9_9GAMM</name>
<evidence type="ECO:0000313" key="1">
    <source>
        <dbReference type="EMBL" id="SIS90052.1"/>
    </source>
</evidence>
<accession>A0A1N7MVE9</accession>
<evidence type="ECO:0000313" key="2">
    <source>
        <dbReference type="Proteomes" id="UP000185639"/>
    </source>
</evidence>
<dbReference type="RefSeq" id="WP_076515788.1">
    <property type="nucleotide sequence ID" value="NZ_FTOH01000006.1"/>
</dbReference>
<reference evidence="2" key="1">
    <citation type="submission" date="2017-01" db="EMBL/GenBank/DDBJ databases">
        <authorList>
            <person name="Varghese N."/>
            <person name="Submissions S."/>
        </authorList>
    </citation>
    <scope>NUCLEOTIDE SEQUENCE [LARGE SCALE GENOMIC DNA]</scope>
    <source>
        <strain evidence="2">DSM 24913</strain>
    </source>
</reference>
<dbReference type="Proteomes" id="UP000185639">
    <property type="component" value="Unassembled WGS sequence"/>
</dbReference>
<dbReference type="EMBL" id="FTOH01000006">
    <property type="protein sequence ID" value="SIS90052.1"/>
    <property type="molecule type" value="Genomic_DNA"/>
</dbReference>
<proteinExistence type="predicted"/>
<gene>
    <name evidence="1" type="ORF">SAMN05421686_1064</name>
</gene>
<protein>
    <submittedName>
        <fullName evidence="1">Uncharacterized protein</fullName>
    </submittedName>
</protein>
<keyword evidence="2" id="KW-1185">Reference proteome</keyword>
<dbReference type="STRING" id="484498.SAMN05421686_1064"/>
<organism evidence="1 2">
    <name type="scientific">Thalassolituus maritimus</name>
    <dbReference type="NCBI Taxonomy" id="484498"/>
    <lineage>
        <taxon>Bacteria</taxon>
        <taxon>Pseudomonadati</taxon>
        <taxon>Pseudomonadota</taxon>
        <taxon>Gammaproteobacteria</taxon>
        <taxon>Oceanospirillales</taxon>
        <taxon>Oceanospirillaceae</taxon>
        <taxon>Thalassolituus</taxon>
    </lineage>
</organism>